<comment type="subcellular location">
    <subcellularLocation>
        <location evidence="1">Cytoplasmic vesicle</location>
        <location evidence="1">Autophagosome</location>
    </subcellularLocation>
</comment>
<sequence length="704" mass="78244">MAQSTGRDRMVGEYLVGRQIGSGSFSVVWHARHRVHGTEVAIKEIATGRLNKKLQESLMSEIFILKRINHPNIIRLHDIIQVPGKIHLVLEYCKGGDLSVYIQRHGRVPEGIAKKFMQQLVAGLQILRNNNLIHRDLKPQNLLLTTNDNNSVLKIADFGFARSLQPRGLAETLCGSPLYMAPEIMQLQKYDAKADLWSVGAILFQLVTGKTPFTGSDQMQLLQNIVKSTELHFPPDIKGLSSDCKDLCQKLLRRNPVERLTFEEFFNHPFLSHKLPAASLRSRSSSRPADEFTSSECDPVRNMEESSHEDCLPFFLDDDSSGPEGSPSFLRRRSSMKSSFGFSLDTKGDRREAASTASNNMNLSFGYGSATDNLESTHPKVDSHRPSDRSLADPLKSMDQRSPNTRSRASPSKPSHSPYKSQSPPEAVFNMTTKSSSPMPIIGAQTSKTCRIGSLESQSSAPGTSQGSVDMGDALEQPSTHCMTRIKSLQQCASAIKDLINEKIETDRPLEAFSIQLVILAIWKQALHICHTQAASAMEGSPGQEIPRFRRSNSKKYGSPDTEEHLDVCSTQLPEDISSQIEREFLLEVEHAEELAKVIEAGNTEMPDAMETIFDSALAFGRRGGVEELMGNMESATSLYSKAVRLLVFLLVEAPSLIVNPPFSLTNSDRYRLRGYIDIINNRQGYSRSQRMAVLKCEDQHGPP</sequence>
<dbReference type="FunFam" id="1.10.510.10:FF:000548">
    <property type="entry name" value="Serine/threonine-protein kinase ATG1"/>
    <property type="match status" value="1"/>
</dbReference>
<dbReference type="FunFam" id="3.30.200.20:FF:000003">
    <property type="entry name" value="Non-specific serine/threonine protein kinase"/>
    <property type="match status" value="1"/>
</dbReference>
<evidence type="ECO:0000256" key="12">
    <source>
        <dbReference type="SAM" id="MobiDB-lite"/>
    </source>
</evidence>
<dbReference type="PROSITE" id="PS00108">
    <property type="entry name" value="PROTEIN_KINASE_ST"/>
    <property type="match status" value="1"/>
</dbReference>
<keyword evidence="10" id="KW-0968">Cytoplasmic vesicle</keyword>
<dbReference type="GO" id="GO:0005776">
    <property type="term" value="C:autophagosome"/>
    <property type="evidence" value="ECO:0007669"/>
    <property type="project" value="UniProtKB-SubCell"/>
</dbReference>
<evidence type="ECO:0000256" key="8">
    <source>
        <dbReference type="ARBA" id="ARBA00022927"/>
    </source>
</evidence>
<keyword evidence="15" id="KW-1185">Reference proteome</keyword>
<keyword evidence="3" id="KW-0723">Serine/threonine-protein kinase</keyword>
<evidence type="ECO:0000313" key="14">
    <source>
        <dbReference type="EMBL" id="KAE8099320.1"/>
    </source>
</evidence>
<dbReference type="GO" id="GO:0031410">
    <property type="term" value="C:cytoplasmic vesicle"/>
    <property type="evidence" value="ECO:0007669"/>
    <property type="project" value="UniProtKB-KW"/>
</dbReference>
<evidence type="ECO:0000256" key="4">
    <source>
        <dbReference type="ARBA" id="ARBA00022679"/>
    </source>
</evidence>
<dbReference type="InterPro" id="IPR011009">
    <property type="entry name" value="Kinase-like_dom_sf"/>
</dbReference>
<feature type="compositionally biased region" description="Low complexity" evidence="12">
    <location>
        <begin position="410"/>
        <end position="425"/>
    </location>
</feature>
<gene>
    <name evidence="14" type="ORF">FH972_017311</name>
</gene>
<name>A0A5N6RMH4_9ROSI</name>
<dbReference type="GO" id="GO:0006914">
    <property type="term" value="P:autophagy"/>
    <property type="evidence" value="ECO:0007669"/>
    <property type="project" value="UniProtKB-KW"/>
</dbReference>
<evidence type="ECO:0000259" key="13">
    <source>
        <dbReference type="PROSITE" id="PS50011"/>
    </source>
</evidence>
<feature type="domain" description="Protein kinase" evidence="13">
    <location>
        <begin position="14"/>
        <end position="271"/>
    </location>
</feature>
<dbReference type="InterPro" id="IPR008271">
    <property type="entry name" value="Ser/Thr_kinase_AS"/>
</dbReference>
<feature type="compositionally biased region" description="Polar residues" evidence="12">
    <location>
        <begin position="400"/>
        <end position="409"/>
    </location>
</feature>
<dbReference type="InterPro" id="IPR000719">
    <property type="entry name" value="Prot_kinase_dom"/>
</dbReference>
<dbReference type="SUPFAM" id="SSF56112">
    <property type="entry name" value="Protein kinase-like (PK-like)"/>
    <property type="match status" value="1"/>
</dbReference>
<dbReference type="Pfam" id="PF00069">
    <property type="entry name" value="Pkinase"/>
    <property type="match status" value="1"/>
</dbReference>
<keyword evidence="6" id="KW-0418">Kinase</keyword>
<dbReference type="Gene3D" id="1.10.510.10">
    <property type="entry name" value="Transferase(Phosphotransferase) domain 1"/>
    <property type="match status" value="1"/>
</dbReference>
<dbReference type="InterPro" id="IPR056281">
    <property type="entry name" value="MIT_ATG1a/b/c"/>
</dbReference>
<evidence type="ECO:0000256" key="7">
    <source>
        <dbReference type="ARBA" id="ARBA00022840"/>
    </source>
</evidence>
<dbReference type="OrthoDB" id="346907at2759"/>
<keyword evidence="9" id="KW-0072">Autophagy</keyword>
<dbReference type="PROSITE" id="PS00107">
    <property type="entry name" value="PROTEIN_KINASE_ATP"/>
    <property type="match status" value="1"/>
</dbReference>
<feature type="compositionally biased region" description="Polar residues" evidence="12">
    <location>
        <begin position="430"/>
        <end position="442"/>
    </location>
</feature>
<feature type="binding site" evidence="11">
    <location>
        <position position="43"/>
    </location>
    <ligand>
        <name>ATP</name>
        <dbReference type="ChEBI" id="CHEBI:30616"/>
    </ligand>
</feature>
<dbReference type="AlphaFoldDB" id="A0A5N6RMH4"/>
<protein>
    <recommendedName>
        <fullName evidence="13">Protein kinase domain-containing protein</fullName>
    </recommendedName>
</protein>
<evidence type="ECO:0000256" key="5">
    <source>
        <dbReference type="ARBA" id="ARBA00022741"/>
    </source>
</evidence>
<dbReference type="PROSITE" id="PS50011">
    <property type="entry name" value="PROTEIN_KINASE_DOM"/>
    <property type="match status" value="1"/>
</dbReference>
<dbReference type="PANTHER" id="PTHR24348:SF68">
    <property type="entry name" value="SERINE_THREONINE-PROTEIN KINASE ATG1C"/>
    <property type="match status" value="1"/>
</dbReference>
<evidence type="ECO:0000313" key="15">
    <source>
        <dbReference type="Proteomes" id="UP000327013"/>
    </source>
</evidence>
<keyword evidence="4" id="KW-0808">Transferase</keyword>
<keyword evidence="5 11" id="KW-0547">Nucleotide-binding</keyword>
<reference evidence="14 15" key="1">
    <citation type="submission" date="2019-06" db="EMBL/GenBank/DDBJ databases">
        <title>A chromosomal-level reference genome of Carpinus fangiana (Coryloideae, Betulaceae).</title>
        <authorList>
            <person name="Yang X."/>
            <person name="Wang Z."/>
            <person name="Zhang L."/>
            <person name="Hao G."/>
            <person name="Liu J."/>
            <person name="Yang Y."/>
        </authorList>
    </citation>
    <scope>NUCLEOTIDE SEQUENCE [LARGE SCALE GENOMIC DNA]</scope>
    <source>
        <strain evidence="14">Cfa_2016G</strain>
        <tissue evidence="14">Leaf</tissue>
    </source>
</reference>
<feature type="region of interest" description="Disordered" evidence="12">
    <location>
        <begin position="539"/>
        <end position="564"/>
    </location>
</feature>
<dbReference type="GO" id="GO:0010506">
    <property type="term" value="P:regulation of autophagy"/>
    <property type="evidence" value="ECO:0007669"/>
    <property type="project" value="InterPro"/>
</dbReference>
<evidence type="ECO:0000256" key="10">
    <source>
        <dbReference type="ARBA" id="ARBA00023329"/>
    </source>
</evidence>
<evidence type="ECO:0000256" key="11">
    <source>
        <dbReference type="PROSITE-ProRule" id="PRU10141"/>
    </source>
</evidence>
<dbReference type="CDD" id="cd14009">
    <property type="entry name" value="STKc_ATG1_ULK_like"/>
    <property type="match status" value="1"/>
</dbReference>
<organism evidence="14 15">
    <name type="scientific">Carpinus fangiana</name>
    <dbReference type="NCBI Taxonomy" id="176857"/>
    <lineage>
        <taxon>Eukaryota</taxon>
        <taxon>Viridiplantae</taxon>
        <taxon>Streptophyta</taxon>
        <taxon>Embryophyta</taxon>
        <taxon>Tracheophyta</taxon>
        <taxon>Spermatophyta</taxon>
        <taxon>Magnoliopsida</taxon>
        <taxon>eudicotyledons</taxon>
        <taxon>Gunneridae</taxon>
        <taxon>Pentapetalae</taxon>
        <taxon>rosids</taxon>
        <taxon>fabids</taxon>
        <taxon>Fagales</taxon>
        <taxon>Betulaceae</taxon>
        <taxon>Carpinus</taxon>
    </lineage>
</organism>
<feature type="region of interest" description="Disordered" evidence="12">
    <location>
        <begin position="282"/>
        <end position="442"/>
    </location>
</feature>
<dbReference type="InterPro" id="IPR017441">
    <property type="entry name" value="Protein_kinase_ATP_BS"/>
</dbReference>
<dbReference type="EMBL" id="CM017327">
    <property type="protein sequence ID" value="KAE8099320.1"/>
    <property type="molecule type" value="Genomic_DNA"/>
</dbReference>
<evidence type="ECO:0000256" key="6">
    <source>
        <dbReference type="ARBA" id="ARBA00022777"/>
    </source>
</evidence>
<keyword evidence="2" id="KW-0813">Transport</keyword>
<dbReference type="SMART" id="SM00220">
    <property type="entry name" value="S_TKc"/>
    <property type="match status" value="1"/>
</dbReference>
<accession>A0A5N6RMH4</accession>
<proteinExistence type="predicted"/>
<dbReference type="GO" id="GO:0005524">
    <property type="term" value="F:ATP binding"/>
    <property type="evidence" value="ECO:0007669"/>
    <property type="project" value="UniProtKB-UniRule"/>
</dbReference>
<evidence type="ECO:0000256" key="1">
    <source>
        <dbReference type="ARBA" id="ARBA00004419"/>
    </source>
</evidence>
<evidence type="ECO:0000256" key="3">
    <source>
        <dbReference type="ARBA" id="ARBA00022527"/>
    </source>
</evidence>
<feature type="compositionally biased region" description="Basic and acidic residues" evidence="12">
    <location>
        <begin position="375"/>
        <end position="399"/>
    </location>
</feature>
<dbReference type="GO" id="GO:0015031">
    <property type="term" value="P:protein transport"/>
    <property type="evidence" value="ECO:0007669"/>
    <property type="project" value="UniProtKB-KW"/>
</dbReference>
<evidence type="ECO:0000256" key="2">
    <source>
        <dbReference type="ARBA" id="ARBA00022448"/>
    </source>
</evidence>
<keyword evidence="8" id="KW-0653">Protein transport</keyword>
<dbReference type="PANTHER" id="PTHR24348">
    <property type="entry name" value="SERINE/THREONINE-PROTEIN KINASE UNC-51-RELATED"/>
    <property type="match status" value="1"/>
</dbReference>
<dbReference type="InterPro" id="IPR045269">
    <property type="entry name" value="Atg1-like"/>
</dbReference>
<dbReference type="GO" id="GO:0004674">
    <property type="term" value="F:protein serine/threonine kinase activity"/>
    <property type="evidence" value="ECO:0007669"/>
    <property type="project" value="UniProtKB-KW"/>
</dbReference>
<feature type="compositionally biased region" description="Basic and acidic residues" evidence="12">
    <location>
        <begin position="298"/>
        <end position="311"/>
    </location>
</feature>
<evidence type="ECO:0000256" key="9">
    <source>
        <dbReference type="ARBA" id="ARBA00023006"/>
    </source>
</evidence>
<dbReference type="Proteomes" id="UP000327013">
    <property type="component" value="Chromosome 7"/>
</dbReference>
<dbReference type="Pfam" id="PF24497">
    <property type="entry name" value="MIT_ATG1"/>
    <property type="match status" value="1"/>
</dbReference>
<keyword evidence="7 11" id="KW-0067">ATP-binding</keyword>